<reference evidence="3" key="1">
    <citation type="submission" date="2020-10" db="EMBL/GenBank/DDBJ databases">
        <authorList>
            <person name="Gilroy R."/>
        </authorList>
    </citation>
    <scope>NUCLEOTIDE SEQUENCE</scope>
    <source>
        <strain evidence="3">G3-4614</strain>
    </source>
</reference>
<evidence type="ECO:0008006" key="5">
    <source>
        <dbReference type="Google" id="ProtNLM"/>
    </source>
</evidence>
<dbReference type="EMBL" id="JADIMW010000067">
    <property type="protein sequence ID" value="MBO8438489.1"/>
    <property type="molecule type" value="Genomic_DNA"/>
</dbReference>
<keyword evidence="2" id="KW-0812">Transmembrane</keyword>
<evidence type="ECO:0000313" key="4">
    <source>
        <dbReference type="Proteomes" id="UP000823636"/>
    </source>
</evidence>
<evidence type="ECO:0000256" key="2">
    <source>
        <dbReference type="SAM" id="Phobius"/>
    </source>
</evidence>
<organism evidence="3 4">
    <name type="scientific">Candidatus Caccoplasma merdipullorum</name>
    <dbReference type="NCBI Taxonomy" id="2840718"/>
    <lineage>
        <taxon>Bacteria</taxon>
        <taxon>Pseudomonadati</taxon>
        <taxon>Bacteroidota</taxon>
        <taxon>Bacteroidia</taxon>
        <taxon>Bacteroidales</taxon>
        <taxon>Bacteroidaceae</taxon>
        <taxon>Bacteroidaceae incertae sedis</taxon>
        <taxon>Candidatus Caccoplasma</taxon>
    </lineage>
</organism>
<protein>
    <recommendedName>
        <fullName evidence="5">Energy transducer TonB</fullName>
    </recommendedName>
</protein>
<dbReference type="AlphaFoldDB" id="A0A9D9E2Q4"/>
<feature type="compositionally biased region" description="Basic and acidic residues" evidence="1">
    <location>
        <begin position="92"/>
        <end position="120"/>
    </location>
</feature>
<keyword evidence="2" id="KW-1133">Transmembrane helix</keyword>
<evidence type="ECO:0000313" key="3">
    <source>
        <dbReference type="EMBL" id="MBO8438489.1"/>
    </source>
</evidence>
<dbReference type="Proteomes" id="UP000823636">
    <property type="component" value="Unassembled WGS sequence"/>
</dbReference>
<proteinExistence type="predicted"/>
<reference evidence="3" key="2">
    <citation type="journal article" date="2021" name="PeerJ">
        <title>Extensive microbial diversity within the chicken gut microbiome revealed by metagenomics and culture.</title>
        <authorList>
            <person name="Gilroy R."/>
            <person name="Ravi A."/>
            <person name="Getino M."/>
            <person name="Pursley I."/>
            <person name="Horton D.L."/>
            <person name="Alikhan N.F."/>
            <person name="Baker D."/>
            <person name="Gharbi K."/>
            <person name="Hall N."/>
            <person name="Watson M."/>
            <person name="Adriaenssens E.M."/>
            <person name="Foster-Nyarko E."/>
            <person name="Jarju S."/>
            <person name="Secka A."/>
            <person name="Antonio M."/>
            <person name="Oren A."/>
            <person name="Chaudhuri R.R."/>
            <person name="La Ragione R."/>
            <person name="Hildebrand F."/>
            <person name="Pallen M.J."/>
        </authorList>
    </citation>
    <scope>NUCLEOTIDE SEQUENCE</scope>
    <source>
        <strain evidence="3">G3-4614</strain>
    </source>
</reference>
<feature type="transmembrane region" description="Helical" evidence="2">
    <location>
        <begin position="12"/>
        <end position="34"/>
    </location>
</feature>
<comment type="caution">
    <text evidence="3">The sequence shown here is derived from an EMBL/GenBank/DDBJ whole genome shotgun (WGS) entry which is preliminary data.</text>
</comment>
<sequence>MSAPRQSSDKRSKVYGIMGTVMLHVAVLALLWAVKINATETPDDDEGGGIYVMAGMGGSEWNYTETVPANELESGIEENITQDLEESINIDNSDKERQQQEEARKAAEREQAEERRKIDDLISGALNKNNGGNGNGGSQEGGAGNSDNGAAAGHPGYGSFDLGGRGLKQGERLPVPQYDNSNDEGVIVVAITVDSYGKVIQAQASPVGSSGAAYSNSTLRKRAVESAKKALFEKSAGKSNQQGTITYRFVQKN</sequence>
<name>A0A9D9E2Q4_9BACT</name>
<accession>A0A9D9E2Q4</accession>
<evidence type="ECO:0000256" key="1">
    <source>
        <dbReference type="SAM" id="MobiDB-lite"/>
    </source>
</evidence>
<feature type="region of interest" description="Disordered" evidence="1">
    <location>
        <begin position="87"/>
        <end position="179"/>
    </location>
</feature>
<gene>
    <name evidence="3" type="ORF">IAC54_06285</name>
</gene>
<feature type="compositionally biased region" description="Gly residues" evidence="1">
    <location>
        <begin position="131"/>
        <end position="144"/>
    </location>
</feature>
<keyword evidence="2" id="KW-0472">Membrane</keyword>